<dbReference type="Gene3D" id="3.40.47.10">
    <property type="match status" value="2"/>
</dbReference>
<evidence type="ECO:0000256" key="2">
    <source>
        <dbReference type="ARBA" id="ARBA00023315"/>
    </source>
</evidence>
<evidence type="ECO:0000313" key="6">
    <source>
        <dbReference type="EMBL" id="MBF6023098.1"/>
    </source>
</evidence>
<dbReference type="Gene3D" id="1.20.910.10">
    <property type="entry name" value="Heme oxygenase-like"/>
    <property type="match status" value="1"/>
</dbReference>
<evidence type="ECO:0000259" key="4">
    <source>
        <dbReference type="Pfam" id="PF08541"/>
    </source>
</evidence>
<evidence type="ECO:0000256" key="1">
    <source>
        <dbReference type="ARBA" id="ARBA00022679"/>
    </source>
</evidence>
<dbReference type="PANTHER" id="PTHR34069:SF2">
    <property type="entry name" value="BETA-KETOACYL-[ACYL-CARRIER-PROTEIN] SYNTHASE III"/>
    <property type="match status" value="1"/>
</dbReference>
<dbReference type="InterPro" id="IPR016084">
    <property type="entry name" value="Haem_Oase-like_multi-hlx"/>
</dbReference>
<dbReference type="InterPro" id="IPR016039">
    <property type="entry name" value="Thiolase-like"/>
</dbReference>
<protein>
    <submittedName>
        <fullName evidence="6">Iron-containing redox enzyme family protein</fullName>
    </submittedName>
</protein>
<dbReference type="PANTHER" id="PTHR34069">
    <property type="entry name" value="3-OXOACYL-[ACYL-CARRIER-PROTEIN] SYNTHASE 3"/>
    <property type="match status" value="1"/>
</dbReference>
<dbReference type="CDD" id="cd00827">
    <property type="entry name" value="init_cond_enzymes"/>
    <property type="match status" value="1"/>
</dbReference>
<dbReference type="SUPFAM" id="SSF53901">
    <property type="entry name" value="Thiolase-like"/>
    <property type="match status" value="2"/>
</dbReference>
<keyword evidence="7" id="KW-1185">Reference proteome</keyword>
<name>A0ABS0B3P6_9GAMM</name>
<gene>
    <name evidence="6" type="ORF">IU514_03555</name>
</gene>
<feature type="domain" description="Beta-ketoacyl-[acyl-carrier-protein] synthase III N-terminal" evidence="5">
    <location>
        <begin position="133"/>
        <end position="206"/>
    </location>
</feature>
<dbReference type="Pfam" id="PF08541">
    <property type="entry name" value="ACP_syn_III_C"/>
    <property type="match status" value="1"/>
</dbReference>
<organism evidence="6 7">
    <name type="scientific">Lysobacter niastensis</name>
    <dbReference type="NCBI Taxonomy" id="380629"/>
    <lineage>
        <taxon>Bacteria</taxon>
        <taxon>Pseudomonadati</taxon>
        <taxon>Pseudomonadota</taxon>
        <taxon>Gammaproteobacteria</taxon>
        <taxon>Lysobacterales</taxon>
        <taxon>Lysobacteraceae</taxon>
        <taxon>Lysobacter</taxon>
    </lineage>
</organism>
<accession>A0ABS0B3P6</accession>
<evidence type="ECO:0000313" key="7">
    <source>
        <dbReference type="Proteomes" id="UP001429984"/>
    </source>
</evidence>
<reference evidence="6 7" key="1">
    <citation type="submission" date="2020-11" db="EMBL/GenBank/DDBJ databases">
        <title>Draft Genome Sequence and Secondary Metabolite Biosynthetic Potential of the Lysobacter niastensis Type strain DSM 18481.</title>
        <authorList>
            <person name="Turrini P."/>
            <person name="Artuso I."/>
            <person name="Tescari M."/>
            <person name="Lugli G.A."/>
            <person name="Frangipani E."/>
            <person name="Ventura M."/>
            <person name="Visca P."/>
        </authorList>
    </citation>
    <scope>NUCLEOTIDE SEQUENCE [LARGE SCALE GENOMIC DNA]</scope>
    <source>
        <strain evidence="6 7">DSM 18481</strain>
    </source>
</reference>
<feature type="compositionally biased region" description="Basic and acidic residues" evidence="3">
    <location>
        <begin position="386"/>
        <end position="395"/>
    </location>
</feature>
<sequence length="630" mass="69580">MNNDFCKPVEYDNVYLLGLGAFLPGAPVGNERIDDYIAPLNRQSARIKARVLGDNGIQTRHYAIDEQGQTRHSSSAMAAHAVRDCLDRAGIGLGEVSMLCTGTSGGDVGMPGFANMLQGELAAQPMETSSHQGVCAAGVTALKHAAAAVALGHHRKALVATSEFPSRMFKRSRFAPNGYDADFDSHFLRWMLSDGAGAMLLGDKPGANGLALRLKWVHMKSFSGDYPVCMQIGHSDDDVTRSYLDYDSLADAEREGAFLLRQNLRLLPNLFDVGIHEYVQLVNAGSIDPASVDHFLCHYSSEKFRGVVDDLMEAAGLRIPQDRWYSNLTKRGNTGAASIFIMLADFLRETTLEPGQKILCFVPESGRFTVSFLMLEVETDPAAPHADPEPLRLPETRVAPPPHEAAQTETGPTARLLRDLAEVWHHYRSRMWRTKFVQKVSAGTLTIDDYRRWMECWTPQVREGTLWMRRAVDNLEGQYAGLRELILHHAGEEQFDYRVLFDDYRNAGGTASHVGALRRNSGGEALNAYMHARAGMLNPVGLLGGIYIIEGTGQRIIPALLPVLRQQAGLEEHQLNFLRYHGENDEHHLQRWLAAVEMVVAIGGEDACADILATARAVADLYALQMECVL</sequence>
<feature type="region of interest" description="Disordered" evidence="3">
    <location>
        <begin position="382"/>
        <end position="411"/>
    </location>
</feature>
<dbReference type="Pfam" id="PF08545">
    <property type="entry name" value="ACP_syn_III"/>
    <property type="match status" value="1"/>
</dbReference>
<evidence type="ECO:0000259" key="5">
    <source>
        <dbReference type="Pfam" id="PF08545"/>
    </source>
</evidence>
<keyword evidence="2" id="KW-0012">Acyltransferase</keyword>
<proteinExistence type="predicted"/>
<evidence type="ECO:0000256" key="3">
    <source>
        <dbReference type="SAM" id="MobiDB-lite"/>
    </source>
</evidence>
<comment type="caution">
    <text evidence="6">The sequence shown here is derived from an EMBL/GenBank/DDBJ whole genome shotgun (WGS) entry which is preliminary data.</text>
</comment>
<dbReference type="SUPFAM" id="SSF48613">
    <property type="entry name" value="Heme oxygenase-like"/>
    <property type="match status" value="1"/>
</dbReference>
<dbReference type="Proteomes" id="UP001429984">
    <property type="component" value="Unassembled WGS sequence"/>
</dbReference>
<dbReference type="InterPro" id="IPR013751">
    <property type="entry name" value="ACP_syn_III_N"/>
</dbReference>
<dbReference type="InterPro" id="IPR013747">
    <property type="entry name" value="ACP_syn_III_C"/>
</dbReference>
<keyword evidence="1" id="KW-0808">Transferase</keyword>
<feature type="domain" description="Beta-ketoacyl-[acyl-carrier-protein] synthase III C-terminal" evidence="4">
    <location>
        <begin position="287"/>
        <end position="361"/>
    </location>
</feature>
<dbReference type="Pfam" id="PF14518">
    <property type="entry name" value="Haem_oxygenas_2"/>
    <property type="match status" value="1"/>
</dbReference>
<dbReference type="EMBL" id="JADLZT010000002">
    <property type="protein sequence ID" value="MBF6023098.1"/>
    <property type="molecule type" value="Genomic_DNA"/>
</dbReference>
<dbReference type="RefSeq" id="WP_194929700.1">
    <property type="nucleotide sequence ID" value="NZ_JADLZT010000002.1"/>
</dbReference>